<accession>A0A8S1GZX8</accession>
<protein>
    <submittedName>
        <fullName evidence="2">Uncharacterized protein</fullName>
    </submittedName>
</protein>
<dbReference type="OrthoDB" id="5831794at2759"/>
<feature type="transmembrane region" description="Helical" evidence="1">
    <location>
        <begin position="151"/>
        <end position="169"/>
    </location>
</feature>
<keyword evidence="1" id="KW-0472">Membrane</keyword>
<sequence length="313" mass="34313">MLETSIESSPDRSNSFSILVLGVSAFCTLSHQEKAPPFRPPRTRMMTSSGPSRFSSLLRPPFRLEERIRIIASIPWLGIVTSPEDVPTLIRCDMGDDARNALLPVAVAGVAADIPMQLAYHQKTQKCLLFSLLSHTLLYVLLNFVVPATPLAAAFFLDLVLLVIAGVGINNRIPWLLLPNLIVKFLLFLTAVGVTCLCIGGLNASPKAAIERAQFRKAHTPELLTALLEQHPSIPLWSVVVVTLLAIETKLFFTAWKHVEIKRAEDNQEKNPPPYSVCMSSSKSVNSLPTYADAIKKAQARAPPPPKLHESAV</sequence>
<evidence type="ECO:0000313" key="3">
    <source>
        <dbReference type="Proteomes" id="UP000835052"/>
    </source>
</evidence>
<name>A0A8S1GZX8_9PELO</name>
<feature type="transmembrane region" description="Helical" evidence="1">
    <location>
        <begin position="181"/>
        <end position="202"/>
    </location>
</feature>
<gene>
    <name evidence="2" type="ORF">CAUJ_LOCUS5475</name>
</gene>
<proteinExistence type="predicted"/>
<keyword evidence="3" id="KW-1185">Reference proteome</keyword>
<evidence type="ECO:0000313" key="2">
    <source>
        <dbReference type="EMBL" id="CAD6189556.1"/>
    </source>
</evidence>
<dbReference type="Proteomes" id="UP000835052">
    <property type="component" value="Unassembled WGS sequence"/>
</dbReference>
<dbReference type="EMBL" id="CAJGYM010000011">
    <property type="protein sequence ID" value="CAD6189556.1"/>
    <property type="molecule type" value="Genomic_DNA"/>
</dbReference>
<comment type="caution">
    <text evidence="2">The sequence shown here is derived from an EMBL/GenBank/DDBJ whole genome shotgun (WGS) entry which is preliminary data.</text>
</comment>
<organism evidence="2 3">
    <name type="scientific">Caenorhabditis auriculariae</name>
    <dbReference type="NCBI Taxonomy" id="2777116"/>
    <lineage>
        <taxon>Eukaryota</taxon>
        <taxon>Metazoa</taxon>
        <taxon>Ecdysozoa</taxon>
        <taxon>Nematoda</taxon>
        <taxon>Chromadorea</taxon>
        <taxon>Rhabditida</taxon>
        <taxon>Rhabditina</taxon>
        <taxon>Rhabditomorpha</taxon>
        <taxon>Rhabditoidea</taxon>
        <taxon>Rhabditidae</taxon>
        <taxon>Peloderinae</taxon>
        <taxon>Caenorhabditis</taxon>
    </lineage>
</organism>
<feature type="transmembrane region" description="Helical" evidence="1">
    <location>
        <begin position="127"/>
        <end position="145"/>
    </location>
</feature>
<evidence type="ECO:0000256" key="1">
    <source>
        <dbReference type="SAM" id="Phobius"/>
    </source>
</evidence>
<reference evidence="2" key="1">
    <citation type="submission" date="2020-10" db="EMBL/GenBank/DDBJ databases">
        <authorList>
            <person name="Kikuchi T."/>
        </authorList>
    </citation>
    <scope>NUCLEOTIDE SEQUENCE</scope>
    <source>
        <strain evidence="2">NKZ352</strain>
    </source>
</reference>
<keyword evidence="1" id="KW-0812">Transmembrane</keyword>
<keyword evidence="1" id="KW-1133">Transmembrane helix</keyword>
<dbReference type="AlphaFoldDB" id="A0A8S1GZX8"/>
<feature type="transmembrane region" description="Helical" evidence="1">
    <location>
        <begin position="234"/>
        <end position="253"/>
    </location>
</feature>